<sequence>MAANQNTCSETDSMKAFYASLESSKTTPLSHGFYVPIEKTKKAINILKELLSKKFPLLLHPGRSIVLKDTLKYLLNLPQNEGFCMTTKSELQKLLQCFEQWSVEYHNADGLSTTAKTELSNASEVMNDLEANVKEFHEMDKEEMCLSNKLVCLQERKRKLEEQIEIINIEIAKSAKEKDKVGKRKTELYQTGKELKSKRDDLMINVPRLKAEQVLANKTRDNIEAEWFKLQKQFIPLVARVASSSLPPQASHA</sequence>
<dbReference type="ExpressionAtlas" id="A0A2K3LWG2">
    <property type="expression patterns" value="baseline"/>
</dbReference>
<comment type="caution">
    <text evidence="2">The sequence shown here is derived from an EMBL/GenBank/DDBJ whole genome shotgun (WGS) entry which is preliminary data.</text>
</comment>
<evidence type="ECO:0000313" key="3">
    <source>
        <dbReference type="Proteomes" id="UP000236291"/>
    </source>
</evidence>
<evidence type="ECO:0000256" key="1">
    <source>
        <dbReference type="SAM" id="Coils"/>
    </source>
</evidence>
<dbReference type="EMBL" id="ASHM01042901">
    <property type="protein sequence ID" value="PNX82881.1"/>
    <property type="molecule type" value="Genomic_DNA"/>
</dbReference>
<dbReference type="OrthoDB" id="1425560at2759"/>
<reference evidence="2 3" key="1">
    <citation type="journal article" date="2014" name="Am. J. Bot.">
        <title>Genome assembly and annotation for red clover (Trifolium pratense; Fabaceae).</title>
        <authorList>
            <person name="Istvanek J."/>
            <person name="Jaros M."/>
            <person name="Krenek A."/>
            <person name="Repkova J."/>
        </authorList>
    </citation>
    <scope>NUCLEOTIDE SEQUENCE [LARGE SCALE GENOMIC DNA]</scope>
    <source>
        <strain evidence="3">cv. Tatra</strain>
        <tissue evidence="2">Young leaves</tissue>
    </source>
</reference>
<feature type="coiled-coil region" evidence="1">
    <location>
        <begin position="112"/>
        <end position="177"/>
    </location>
</feature>
<organism evidence="2 3">
    <name type="scientific">Trifolium pratense</name>
    <name type="common">Red clover</name>
    <dbReference type="NCBI Taxonomy" id="57577"/>
    <lineage>
        <taxon>Eukaryota</taxon>
        <taxon>Viridiplantae</taxon>
        <taxon>Streptophyta</taxon>
        <taxon>Embryophyta</taxon>
        <taxon>Tracheophyta</taxon>
        <taxon>Spermatophyta</taxon>
        <taxon>Magnoliopsida</taxon>
        <taxon>eudicotyledons</taxon>
        <taxon>Gunneridae</taxon>
        <taxon>Pentapetalae</taxon>
        <taxon>rosids</taxon>
        <taxon>fabids</taxon>
        <taxon>Fabales</taxon>
        <taxon>Fabaceae</taxon>
        <taxon>Papilionoideae</taxon>
        <taxon>50 kb inversion clade</taxon>
        <taxon>NPAAA clade</taxon>
        <taxon>Hologalegina</taxon>
        <taxon>IRL clade</taxon>
        <taxon>Trifolieae</taxon>
        <taxon>Trifolium</taxon>
    </lineage>
</organism>
<dbReference type="Proteomes" id="UP000236291">
    <property type="component" value="Unassembled WGS sequence"/>
</dbReference>
<gene>
    <name evidence="2" type="ORF">L195_g038918</name>
</gene>
<evidence type="ECO:0000313" key="2">
    <source>
        <dbReference type="EMBL" id="PNX82881.1"/>
    </source>
</evidence>
<proteinExistence type="predicted"/>
<protein>
    <submittedName>
        <fullName evidence="2">Disease resistance protein (TIR-NBS-LRR class)</fullName>
    </submittedName>
</protein>
<name>A0A2K3LWG2_TRIPR</name>
<keyword evidence="1" id="KW-0175">Coiled coil</keyword>
<dbReference type="AlphaFoldDB" id="A0A2K3LWG2"/>
<reference evidence="2 3" key="2">
    <citation type="journal article" date="2017" name="Front. Plant Sci.">
        <title>Gene Classification and Mining of Molecular Markers Useful in Red Clover (Trifolium pratense) Breeding.</title>
        <authorList>
            <person name="Istvanek J."/>
            <person name="Dluhosova J."/>
            <person name="Dluhos P."/>
            <person name="Patkova L."/>
            <person name="Nedelnik J."/>
            <person name="Repkova J."/>
        </authorList>
    </citation>
    <scope>NUCLEOTIDE SEQUENCE [LARGE SCALE GENOMIC DNA]</scope>
    <source>
        <strain evidence="3">cv. Tatra</strain>
        <tissue evidence="2">Young leaves</tissue>
    </source>
</reference>
<accession>A0A2K3LWG2</accession>